<feature type="region of interest" description="Disordered" evidence="1">
    <location>
        <begin position="292"/>
        <end position="312"/>
    </location>
</feature>
<accession>A0AAV7VM63</accession>
<feature type="compositionally biased region" description="Basic and acidic residues" evidence="1">
    <location>
        <begin position="40"/>
        <end position="50"/>
    </location>
</feature>
<dbReference type="EMBL" id="JANPWB010000003">
    <property type="protein sequence ID" value="KAJ1201966.1"/>
    <property type="molecule type" value="Genomic_DNA"/>
</dbReference>
<dbReference type="PANTHER" id="PTHR11505">
    <property type="entry name" value="L1 TRANSPOSABLE ELEMENT-RELATED"/>
    <property type="match status" value="1"/>
</dbReference>
<protein>
    <submittedName>
        <fullName evidence="2">Uncharacterized protein</fullName>
    </submittedName>
</protein>
<dbReference type="InterPro" id="IPR004244">
    <property type="entry name" value="Transposase_22"/>
</dbReference>
<feature type="compositionally biased region" description="Low complexity" evidence="1">
    <location>
        <begin position="76"/>
        <end position="88"/>
    </location>
</feature>
<dbReference type="AlphaFoldDB" id="A0AAV7VM63"/>
<evidence type="ECO:0000256" key="1">
    <source>
        <dbReference type="SAM" id="MobiDB-lite"/>
    </source>
</evidence>
<dbReference type="Proteomes" id="UP001066276">
    <property type="component" value="Chromosome 2_1"/>
</dbReference>
<evidence type="ECO:0000313" key="2">
    <source>
        <dbReference type="EMBL" id="KAJ1201966.1"/>
    </source>
</evidence>
<comment type="caution">
    <text evidence="2">The sequence shown here is derived from an EMBL/GenBank/DDBJ whole genome shotgun (WGS) entry which is preliminary data.</text>
</comment>
<feature type="compositionally biased region" description="Basic and acidic residues" evidence="1">
    <location>
        <begin position="14"/>
        <end position="26"/>
    </location>
</feature>
<gene>
    <name evidence="2" type="ORF">NDU88_005770</name>
</gene>
<organism evidence="2 3">
    <name type="scientific">Pleurodeles waltl</name>
    <name type="common">Iberian ribbed newt</name>
    <dbReference type="NCBI Taxonomy" id="8319"/>
    <lineage>
        <taxon>Eukaryota</taxon>
        <taxon>Metazoa</taxon>
        <taxon>Chordata</taxon>
        <taxon>Craniata</taxon>
        <taxon>Vertebrata</taxon>
        <taxon>Euteleostomi</taxon>
        <taxon>Amphibia</taxon>
        <taxon>Batrachia</taxon>
        <taxon>Caudata</taxon>
        <taxon>Salamandroidea</taxon>
        <taxon>Salamandridae</taxon>
        <taxon>Pleurodelinae</taxon>
        <taxon>Pleurodeles</taxon>
    </lineage>
</organism>
<keyword evidence="3" id="KW-1185">Reference proteome</keyword>
<feature type="region of interest" description="Disordered" evidence="1">
    <location>
        <begin position="1"/>
        <end position="113"/>
    </location>
</feature>
<reference evidence="2" key="1">
    <citation type="journal article" date="2022" name="bioRxiv">
        <title>Sequencing and chromosome-scale assembly of the giantPleurodeles waltlgenome.</title>
        <authorList>
            <person name="Brown T."/>
            <person name="Elewa A."/>
            <person name="Iarovenko S."/>
            <person name="Subramanian E."/>
            <person name="Araus A.J."/>
            <person name="Petzold A."/>
            <person name="Susuki M."/>
            <person name="Suzuki K.-i.T."/>
            <person name="Hayashi T."/>
            <person name="Toyoda A."/>
            <person name="Oliveira C."/>
            <person name="Osipova E."/>
            <person name="Leigh N.D."/>
            <person name="Simon A."/>
            <person name="Yun M.H."/>
        </authorList>
    </citation>
    <scope>NUCLEOTIDE SEQUENCE</scope>
    <source>
        <strain evidence="2">20211129_DDA</strain>
        <tissue evidence="2">Liver</tissue>
    </source>
</reference>
<sequence length="312" mass="35118">MRRRTETQGAGENQLDRGQKRTDLLTKIKYSTSSNRGKGKGSEWPKDGGDKCYSLTEDSDSTNSDQGPSESRDSISSKSTSFLSLAESTVRQGRQKSKGRAPSGDGVEPSAQTRKALQWDYSGTNLMSTAEAHTFEVQDNAEKRADALVCCSVFNTGDRYTDSEMLQSIYDSIKELQTETRAESRRARMATKHLQRTVRKVVKSCADIEGKLSSMEERTTAVEADIEAFRAQAATHDGQLTDIMWKQEDQENRQRRDNLCFLGIKEEVEGNNIRAYMIKMLQEAFPELTNWDWEAEDQRVPSSTARGPQRRG</sequence>
<proteinExistence type="predicted"/>
<name>A0AAV7VM63_PLEWA</name>
<evidence type="ECO:0000313" key="3">
    <source>
        <dbReference type="Proteomes" id="UP001066276"/>
    </source>
</evidence>